<evidence type="ECO:0000256" key="1">
    <source>
        <dbReference type="ARBA" id="ARBA00022679"/>
    </source>
</evidence>
<evidence type="ECO:0000256" key="3">
    <source>
        <dbReference type="SAM" id="MobiDB-lite"/>
    </source>
</evidence>
<dbReference type="Pfam" id="PF00583">
    <property type="entry name" value="Acetyltransf_1"/>
    <property type="match status" value="1"/>
</dbReference>
<evidence type="ECO:0000259" key="5">
    <source>
        <dbReference type="PROSITE" id="PS51186"/>
    </source>
</evidence>
<proteinExistence type="predicted"/>
<comment type="caution">
    <text evidence="6">The sequence shown here is derived from an EMBL/GenBank/DDBJ whole genome shotgun (WGS) entry which is preliminary data.</text>
</comment>
<organism evidence="6 7">
    <name type="scientific">Tetraparma gracilis</name>
    <dbReference type="NCBI Taxonomy" id="2962635"/>
    <lineage>
        <taxon>Eukaryota</taxon>
        <taxon>Sar</taxon>
        <taxon>Stramenopiles</taxon>
        <taxon>Ochrophyta</taxon>
        <taxon>Bolidophyceae</taxon>
        <taxon>Parmales</taxon>
        <taxon>Triparmaceae</taxon>
        <taxon>Tetraparma</taxon>
    </lineage>
</organism>
<reference evidence="6 7" key="1">
    <citation type="journal article" date="2023" name="Commun. Biol.">
        <title>Genome analysis of Parmales, the sister group of diatoms, reveals the evolutionary specialization of diatoms from phago-mixotrophs to photoautotrophs.</title>
        <authorList>
            <person name="Ban H."/>
            <person name="Sato S."/>
            <person name="Yoshikawa S."/>
            <person name="Yamada K."/>
            <person name="Nakamura Y."/>
            <person name="Ichinomiya M."/>
            <person name="Sato N."/>
            <person name="Blanc-Mathieu R."/>
            <person name="Endo H."/>
            <person name="Kuwata A."/>
            <person name="Ogata H."/>
        </authorList>
    </citation>
    <scope>NUCLEOTIDE SEQUENCE [LARGE SCALE GENOMIC DNA]</scope>
</reference>
<accession>A0ABQ6N3C2</accession>
<dbReference type="Proteomes" id="UP001165060">
    <property type="component" value="Unassembled WGS sequence"/>
</dbReference>
<keyword evidence="1" id="KW-0808">Transferase</keyword>
<evidence type="ECO:0000256" key="2">
    <source>
        <dbReference type="ARBA" id="ARBA00023315"/>
    </source>
</evidence>
<dbReference type="Gene3D" id="3.30.1370.50">
    <property type="entry name" value="R3H-like domain"/>
    <property type="match status" value="1"/>
</dbReference>
<dbReference type="PROSITE" id="PS51186">
    <property type="entry name" value="GNAT"/>
    <property type="match status" value="1"/>
</dbReference>
<gene>
    <name evidence="6" type="ORF">TeGR_g2415</name>
</gene>
<dbReference type="SMART" id="SM00393">
    <property type="entry name" value="R3H"/>
    <property type="match status" value="1"/>
</dbReference>
<dbReference type="CDD" id="cd04301">
    <property type="entry name" value="NAT_SF"/>
    <property type="match status" value="1"/>
</dbReference>
<dbReference type="PROSITE" id="PS51061">
    <property type="entry name" value="R3H"/>
    <property type="match status" value="1"/>
</dbReference>
<sequence length="471" mass="51871">MAETRAAIIPLIQDKVLVGHGIKGDLDALGWPRKDVLQVCHSILDTLNLDWGERPSTGLASLTKELFQVTIQEGEHDPVEDALYTMKLALEHRRLGGPPPLPRVTVNVNDDEVVVSWCRRELGALFRRAAEEGKVVRFPADISKKSRKLVHDVARDTPHVASSSQGLGEERHVRVSRAEGGGKRDDDEYELRGEALYRSARERAGMNEISRAECVEALRVHAEGGEVPPALLRLIGEDDGGEGRYDERRGEELYKRARESGLDGVSKGACVEALRKHAVGAKVSPALLRLFPPRVRRYDQDRDAEAVRRIWPAALLQNLATYSYPPTLCEEEEEFVRETMATGDMQDLNAAYQCDAEGRTDFWVAVDEADGDVVGCVGLRAGQTGAGDIGRFTMSHSYRGRGGARMLLETLEAHAAEAGFAAVTATTCSANLAAVGVFKRCGWVEISRGRMDGKPEPEWVPFVKLRKLISK</sequence>
<dbReference type="PANTHER" id="PTHR43877:SF2">
    <property type="entry name" value="AMINOALKYLPHOSPHONATE N-ACETYLTRANSFERASE-RELATED"/>
    <property type="match status" value="1"/>
</dbReference>
<dbReference type="Gene3D" id="3.30.420.10">
    <property type="entry name" value="Ribonuclease H-like superfamily/Ribonuclease H"/>
    <property type="match status" value="1"/>
</dbReference>
<feature type="region of interest" description="Disordered" evidence="3">
    <location>
        <begin position="156"/>
        <end position="187"/>
    </location>
</feature>
<feature type="domain" description="R3H" evidence="4">
    <location>
        <begin position="112"/>
        <end position="179"/>
    </location>
</feature>
<dbReference type="InterPro" id="IPR000182">
    <property type="entry name" value="GNAT_dom"/>
</dbReference>
<dbReference type="SUPFAM" id="SSF55729">
    <property type="entry name" value="Acyl-CoA N-acyltransferases (Nat)"/>
    <property type="match status" value="1"/>
</dbReference>
<feature type="compositionally biased region" description="Basic and acidic residues" evidence="3">
    <location>
        <begin position="168"/>
        <end position="187"/>
    </location>
</feature>
<keyword evidence="7" id="KW-1185">Reference proteome</keyword>
<dbReference type="InterPro" id="IPR012337">
    <property type="entry name" value="RNaseH-like_sf"/>
</dbReference>
<evidence type="ECO:0008006" key="8">
    <source>
        <dbReference type="Google" id="ProtNLM"/>
    </source>
</evidence>
<feature type="domain" description="N-acetyltransferase" evidence="5">
    <location>
        <begin position="319"/>
        <end position="467"/>
    </location>
</feature>
<evidence type="ECO:0000259" key="4">
    <source>
        <dbReference type="PROSITE" id="PS51061"/>
    </source>
</evidence>
<dbReference type="EMBL" id="BRYB01002040">
    <property type="protein sequence ID" value="GMI38584.1"/>
    <property type="molecule type" value="Genomic_DNA"/>
</dbReference>
<dbReference type="SUPFAM" id="SSF53098">
    <property type="entry name" value="Ribonuclease H-like"/>
    <property type="match status" value="1"/>
</dbReference>
<evidence type="ECO:0000313" key="6">
    <source>
        <dbReference type="EMBL" id="GMI38584.1"/>
    </source>
</evidence>
<dbReference type="InterPro" id="IPR036397">
    <property type="entry name" value="RNaseH_sf"/>
</dbReference>
<name>A0ABQ6N3C2_9STRA</name>
<dbReference type="PANTHER" id="PTHR43877">
    <property type="entry name" value="AMINOALKYLPHOSPHONATE N-ACETYLTRANSFERASE-RELATED-RELATED"/>
    <property type="match status" value="1"/>
</dbReference>
<protein>
    <recommendedName>
        <fullName evidence="8">R3H domain-containing protein</fullName>
    </recommendedName>
</protein>
<dbReference type="InterPro" id="IPR016181">
    <property type="entry name" value="Acyl_CoA_acyltransferase"/>
</dbReference>
<dbReference type="Gene3D" id="3.40.630.30">
    <property type="match status" value="1"/>
</dbReference>
<dbReference type="Pfam" id="PF01424">
    <property type="entry name" value="R3H"/>
    <property type="match status" value="1"/>
</dbReference>
<keyword evidence="2" id="KW-0012">Acyltransferase</keyword>
<dbReference type="InterPro" id="IPR001374">
    <property type="entry name" value="R3H_dom"/>
</dbReference>
<dbReference type="InterPro" id="IPR050832">
    <property type="entry name" value="Bact_Acetyltransf"/>
</dbReference>
<evidence type="ECO:0000313" key="7">
    <source>
        <dbReference type="Proteomes" id="UP001165060"/>
    </source>
</evidence>
<dbReference type="InterPro" id="IPR036867">
    <property type="entry name" value="R3H_dom_sf"/>
</dbReference>